<dbReference type="Proteomes" id="UP000232163">
    <property type="component" value="Unassembled WGS sequence"/>
</dbReference>
<comment type="caution">
    <text evidence="2">The sequence shown here is derived from an EMBL/GenBank/DDBJ whole genome shotgun (WGS) entry which is preliminary data.</text>
</comment>
<accession>A0A2N9VT55</accession>
<dbReference type="AlphaFoldDB" id="A0A2N9VT55"/>
<dbReference type="RefSeq" id="WP_100003304.1">
    <property type="nucleotide sequence ID" value="NZ_CP017943.1"/>
</dbReference>
<sequence length="479" mass="53902">MEVKPIVSFTTVADETPDGLRVDLMTTDFGLEELHLIVSQKVIERALEVFPGFEIPEAPIVLASYEEDSRTLKTFPIKTGFNQEFLKPKYSKLRSITVEDVYAPGDHETGQSYNLEDLPSGFVRDPRFGFGLNYDIRLIALSIEKIVGVNELLISKQKGLSKDGNTLRMSRGVFGKIRTTMGRLHRSTLAFANSRKSDYIDLTLTAMLDPKHEADEDARDIASDLGELLAQKLVGKSKTEDMARRSAIKRVRSSVKTIAEKEPEELLELRREIETVTLEELIERMEKKIRQKSLTEHDWQAFLTNNSFVLGLAFGVPAVVFEEQVSVGGTKLDGSGGKLADYVVKAGLFGNLAIIEIKTPFADLVDKKAYRGELHAPTRELAGAVNQVLDQRYRLQMEIKSKKIDSREYDVFTYAVQCLVIAGTIPESEPERKSLELFRNNLRDVMIITFDELLAKLKALLAFFKEPPKAADPHRAELF</sequence>
<dbReference type="InterPro" id="IPR025359">
    <property type="entry name" value="SduA_C"/>
</dbReference>
<dbReference type="OrthoDB" id="8973928at2"/>
<dbReference type="Pfam" id="PF14082">
    <property type="entry name" value="SduA_C"/>
    <property type="match status" value="1"/>
</dbReference>
<organism evidence="2 3">
    <name type="scientific">Phyllobacterium zundukense</name>
    <dbReference type="NCBI Taxonomy" id="1867719"/>
    <lineage>
        <taxon>Bacteria</taxon>
        <taxon>Pseudomonadati</taxon>
        <taxon>Pseudomonadota</taxon>
        <taxon>Alphaproteobacteria</taxon>
        <taxon>Hyphomicrobiales</taxon>
        <taxon>Phyllobacteriaceae</taxon>
        <taxon>Phyllobacterium</taxon>
    </lineage>
</organism>
<reference evidence="2 3" key="1">
    <citation type="journal article" date="2017" name="Int J Environ Stud">
        <title>Does the Miocene-Pliocene relict legume Oxytropis triphylla form nitrogen-fixing nodules with a combination of bacterial strains?</title>
        <authorList>
            <person name="Safronova V."/>
            <person name="Belimov A."/>
            <person name="Sazanova A."/>
            <person name="Kuznetsova I."/>
            <person name="Popova J."/>
            <person name="Andronov E."/>
            <person name="Verkhozina A."/>
            <person name="Tikhonovich I."/>
        </authorList>
    </citation>
    <scope>NUCLEOTIDE SEQUENCE [LARGE SCALE GENOMIC DNA]</scope>
    <source>
        <strain evidence="2 3">Tri-38</strain>
    </source>
</reference>
<keyword evidence="3" id="KW-1185">Reference proteome</keyword>
<evidence type="ECO:0000313" key="2">
    <source>
        <dbReference type="EMBL" id="PIO42673.1"/>
    </source>
</evidence>
<dbReference type="KEGG" id="pht:BLM14_27395"/>
<proteinExistence type="predicted"/>
<protein>
    <recommendedName>
        <fullName evidence="1">Shedu protein SduA C-terminal domain-containing protein</fullName>
    </recommendedName>
</protein>
<feature type="domain" description="Shedu protein SduA C-terminal" evidence="1">
    <location>
        <begin position="294"/>
        <end position="454"/>
    </location>
</feature>
<dbReference type="EMBL" id="MZMT01000050">
    <property type="protein sequence ID" value="PIO42673.1"/>
    <property type="molecule type" value="Genomic_DNA"/>
</dbReference>
<evidence type="ECO:0000313" key="3">
    <source>
        <dbReference type="Proteomes" id="UP000232163"/>
    </source>
</evidence>
<evidence type="ECO:0000259" key="1">
    <source>
        <dbReference type="Pfam" id="PF14082"/>
    </source>
</evidence>
<name>A0A2N9VT55_9HYPH</name>
<gene>
    <name evidence="2" type="ORF">B5P45_22170</name>
</gene>